<proteinExistence type="inferred from homology"/>
<evidence type="ECO:0000256" key="8">
    <source>
        <dbReference type="SAM" id="Phobius"/>
    </source>
</evidence>
<dbReference type="PANTHER" id="PTHR11101:SF52">
    <property type="entry name" value="PHOSPHATE TRANSPORTER"/>
    <property type="match status" value="1"/>
</dbReference>
<keyword evidence="9" id="KW-1185">Reference proteome</keyword>
<name>A0A914WHD0_9BILA</name>
<reference evidence="10" key="1">
    <citation type="submission" date="2022-11" db="UniProtKB">
        <authorList>
            <consortium name="WormBaseParasite"/>
        </authorList>
    </citation>
    <scope>IDENTIFICATION</scope>
</reference>
<comment type="subcellular location">
    <subcellularLocation>
        <location evidence="1">Membrane</location>
        <topology evidence="1">Multi-pass membrane protein</topology>
    </subcellularLocation>
</comment>
<keyword evidence="6 8" id="KW-1133">Transmembrane helix</keyword>
<keyword evidence="3" id="KW-0813">Transport</keyword>
<feature type="transmembrane region" description="Helical" evidence="8">
    <location>
        <begin position="230"/>
        <end position="251"/>
    </location>
</feature>
<dbReference type="AlphaFoldDB" id="A0A914WHD0"/>
<evidence type="ECO:0000256" key="1">
    <source>
        <dbReference type="ARBA" id="ARBA00004141"/>
    </source>
</evidence>
<evidence type="ECO:0000256" key="4">
    <source>
        <dbReference type="ARBA" id="ARBA00022592"/>
    </source>
</evidence>
<keyword evidence="7 8" id="KW-0472">Membrane</keyword>
<evidence type="ECO:0000256" key="6">
    <source>
        <dbReference type="ARBA" id="ARBA00022989"/>
    </source>
</evidence>
<dbReference type="GO" id="GO:0016020">
    <property type="term" value="C:membrane"/>
    <property type="evidence" value="ECO:0007669"/>
    <property type="project" value="UniProtKB-SubCell"/>
</dbReference>
<protein>
    <submittedName>
        <fullName evidence="10">Phosphate transporter</fullName>
    </submittedName>
</protein>
<evidence type="ECO:0000256" key="3">
    <source>
        <dbReference type="ARBA" id="ARBA00022448"/>
    </source>
</evidence>
<evidence type="ECO:0000256" key="5">
    <source>
        <dbReference type="ARBA" id="ARBA00022692"/>
    </source>
</evidence>
<organism evidence="9 10">
    <name type="scientific">Plectus sambesii</name>
    <dbReference type="NCBI Taxonomy" id="2011161"/>
    <lineage>
        <taxon>Eukaryota</taxon>
        <taxon>Metazoa</taxon>
        <taxon>Ecdysozoa</taxon>
        <taxon>Nematoda</taxon>
        <taxon>Chromadorea</taxon>
        <taxon>Plectida</taxon>
        <taxon>Plectina</taxon>
        <taxon>Plectoidea</taxon>
        <taxon>Plectidae</taxon>
        <taxon>Plectus</taxon>
    </lineage>
</organism>
<dbReference type="GO" id="GO:0035435">
    <property type="term" value="P:phosphate ion transmembrane transport"/>
    <property type="evidence" value="ECO:0007669"/>
    <property type="project" value="TreeGrafter"/>
</dbReference>
<dbReference type="PANTHER" id="PTHR11101">
    <property type="entry name" value="PHOSPHATE TRANSPORTER"/>
    <property type="match status" value="1"/>
</dbReference>
<dbReference type="GO" id="GO:0005315">
    <property type="term" value="F:phosphate transmembrane transporter activity"/>
    <property type="evidence" value="ECO:0007669"/>
    <property type="project" value="InterPro"/>
</dbReference>
<dbReference type="Pfam" id="PF01384">
    <property type="entry name" value="PHO4"/>
    <property type="match status" value="1"/>
</dbReference>
<keyword evidence="4" id="KW-0592">Phosphate transport</keyword>
<dbReference type="Proteomes" id="UP000887566">
    <property type="component" value="Unplaced"/>
</dbReference>
<dbReference type="InterPro" id="IPR001204">
    <property type="entry name" value="Phos_transporter"/>
</dbReference>
<comment type="similarity">
    <text evidence="2">Belongs to the inorganic phosphate transporter (PiT) (TC 2.A.20) family.</text>
</comment>
<evidence type="ECO:0000256" key="7">
    <source>
        <dbReference type="ARBA" id="ARBA00023136"/>
    </source>
</evidence>
<keyword evidence="5 8" id="KW-0812">Transmembrane</keyword>
<evidence type="ECO:0000313" key="9">
    <source>
        <dbReference type="Proteomes" id="UP000887566"/>
    </source>
</evidence>
<dbReference type="WBParaSite" id="PSAMB.scaffold4015size15984.g23164.t1">
    <property type="protein sequence ID" value="PSAMB.scaffold4015size15984.g23164.t1"/>
    <property type="gene ID" value="PSAMB.scaffold4015size15984.g23164"/>
</dbReference>
<evidence type="ECO:0000313" key="10">
    <source>
        <dbReference type="WBParaSite" id="PSAMB.scaffold4015size15984.g23164.t1"/>
    </source>
</evidence>
<accession>A0A914WHD0</accession>
<evidence type="ECO:0000256" key="2">
    <source>
        <dbReference type="ARBA" id="ARBA00009916"/>
    </source>
</evidence>
<feature type="transmembrane region" description="Helical" evidence="8">
    <location>
        <begin position="175"/>
        <end position="191"/>
    </location>
</feature>
<sequence length="293" mass="31951">MLRKAALRQHAIDTSAMVPAEDWVDTVKKSGKSKHILEINQDFHRQYPEPEAIGRGEFHLTGEAAEMANKLEEKVQALESSNGYTKGRSAHLANATVSDSRGIMYYIRYVKAPFDEEPRAVKVFNYLQILSACFLAFSHGSNDTANSVGPLVGLFVTYHFGLASYDTDNNPDMEYVILFGALSMLVGLWVMGHRVIKTIGKDLTDITAPSGFAMSLGTAFTVLFASKIGIPVSTTHCMVGAVLCVGIARSNPKGVSWKVFRNIVFAWLVTTPVAGLVSAGVAWVLAHFILGTY</sequence>
<feature type="transmembrane region" description="Helical" evidence="8">
    <location>
        <begin position="263"/>
        <end position="290"/>
    </location>
</feature>